<gene>
    <name evidence="2" type="ORF">BG846_00045</name>
</gene>
<reference evidence="2 3" key="1">
    <citation type="submission" date="2016-09" db="EMBL/GenBank/DDBJ databases">
        <title>Streptomyces fradiae DSM40063, a candidate organism with high potential of specific P450 cytochromes.</title>
        <authorList>
            <person name="Grumaz C."/>
            <person name="Vainshtein Y."/>
            <person name="Kirstahler P."/>
            <person name="Sohn K."/>
        </authorList>
    </citation>
    <scope>NUCLEOTIDE SEQUENCE [LARGE SCALE GENOMIC DNA]</scope>
    <source>
        <strain evidence="2 3">DSM 40063</strain>
    </source>
</reference>
<sequence>MANARTRPPTTHRSRRRPPRGPRPVPTKSDADRRLHHNLTAASAKLRETGAPDLAEAVDQVLAPGGWHALRRLENAATAAPNFSIPMRTADRDTAKRLSEKAGESLTAIVEKRLTDFVAGTFDPRVARATRNSGAAQATSNLNMRPNPDLVQQVRARVDELNASGRSPKLSAAGVARAAIEEHYQLGQYKPADKAQ</sequence>
<evidence type="ECO:0000313" key="3">
    <source>
        <dbReference type="Proteomes" id="UP000194318"/>
    </source>
</evidence>
<dbReference type="AlphaFoldDB" id="A0A1Y2P3A1"/>
<feature type="region of interest" description="Disordered" evidence="1">
    <location>
        <begin position="1"/>
        <end position="35"/>
    </location>
</feature>
<evidence type="ECO:0000313" key="2">
    <source>
        <dbReference type="EMBL" id="OSY54276.1"/>
    </source>
</evidence>
<evidence type="ECO:0000256" key="1">
    <source>
        <dbReference type="SAM" id="MobiDB-lite"/>
    </source>
</evidence>
<name>A0A1Y2P3A1_STRFR</name>
<accession>A0A1Y2P3A1</accession>
<dbReference type="Proteomes" id="UP000194318">
    <property type="component" value="Unassembled WGS sequence"/>
</dbReference>
<feature type="compositionally biased region" description="Basic residues" evidence="1">
    <location>
        <begin position="10"/>
        <end position="20"/>
    </location>
</feature>
<organism evidence="2 3">
    <name type="scientific">Streptomyces fradiae ATCC 10745 = DSM 40063</name>
    <dbReference type="NCBI Taxonomy" id="1319510"/>
    <lineage>
        <taxon>Bacteria</taxon>
        <taxon>Bacillati</taxon>
        <taxon>Actinomycetota</taxon>
        <taxon>Actinomycetes</taxon>
        <taxon>Kitasatosporales</taxon>
        <taxon>Streptomycetaceae</taxon>
        <taxon>Streptomyces</taxon>
    </lineage>
</organism>
<proteinExistence type="predicted"/>
<dbReference type="EMBL" id="MIFZ01000006">
    <property type="protein sequence ID" value="OSY54276.1"/>
    <property type="molecule type" value="Genomic_DNA"/>
</dbReference>
<comment type="caution">
    <text evidence="2">The sequence shown here is derived from an EMBL/GenBank/DDBJ whole genome shotgun (WGS) entry which is preliminary data.</text>
</comment>
<protein>
    <submittedName>
        <fullName evidence="2">Uncharacterized protein</fullName>
    </submittedName>
</protein>